<dbReference type="CDD" id="cd01347">
    <property type="entry name" value="ligand_gated_channel"/>
    <property type="match status" value="1"/>
</dbReference>
<evidence type="ECO:0000256" key="10">
    <source>
        <dbReference type="ARBA" id="ARBA00023237"/>
    </source>
</evidence>
<comment type="subcellular location">
    <subcellularLocation>
        <location evidence="1 11">Cell outer membrane</location>
        <topology evidence="1 11">Multi-pass membrane protein</topology>
    </subcellularLocation>
</comment>
<evidence type="ECO:0000256" key="7">
    <source>
        <dbReference type="ARBA" id="ARBA00023065"/>
    </source>
</evidence>
<keyword evidence="6" id="KW-0408">Iron</keyword>
<keyword evidence="13" id="KW-0732">Signal</keyword>
<keyword evidence="17" id="KW-1185">Reference proteome</keyword>
<dbReference type="Proteomes" id="UP000239504">
    <property type="component" value="Unassembled WGS sequence"/>
</dbReference>
<evidence type="ECO:0000256" key="6">
    <source>
        <dbReference type="ARBA" id="ARBA00023004"/>
    </source>
</evidence>
<dbReference type="Pfam" id="PF07715">
    <property type="entry name" value="Plug"/>
    <property type="match status" value="1"/>
</dbReference>
<dbReference type="Gene3D" id="2.40.170.20">
    <property type="entry name" value="TonB-dependent receptor, beta-barrel domain"/>
    <property type="match status" value="1"/>
</dbReference>
<evidence type="ECO:0000256" key="2">
    <source>
        <dbReference type="ARBA" id="ARBA00022448"/>
    </source>
</evidence>
<feature type="chain" id="PRO_5015708369" description="TonB-dependent receptor" evidence="13">
    <location>
        <begin position="28"/>
        <end position="847"/>
    </location>
</feature>
<evidence type="ECO:0000313" key="17">
    <source>
        <dbReference type="Proteomes" id="UP000239504"/>
    </source>
</evidence>
<sequence>MLRGKERIRFLICSVAIIVLATGYAHAQETENRYDLCIEGGTLDQAIKELHEETGVPLWVDYELASTAGIHPVVGKHTLNEALEVMLKGSGLVSSLTESGMIVITRIDSAQAPHPEGNMTRSKLKKSLLASIAAFVFGASADAQEGKAEGTGASDDDTIIVTATRRAERLIDVPLAIQALSGDDLEKLGAVNFSDYARTLAGVSFIDAGAGRSQVFIRGVTTGADIGQGAEATVGVYFDEVPISEAASQPDLKLFDIDRIEVLRGPQGTVYGSGSLGGTLRVMPRMPEFDDVSGAIQLTGSGTEKGGGNGEVSGWLNLPFSDKAALRVVGFGVKNSGFLDDGYSGLGSSAEDNINDEKSYGGRAAFHVQPTEQIDIVLTGIYQKSKFGAYEQVTDEFPALVIQQSSDQPFEDEVKIANLKINYDFGFATLTSATSYFDRSRFFQNDIDYFTEALGIARVVSPLLYEGETISQEVRLASSGDGPFSWLIGGFYLDRSDDFLQIINPLGVPASSDPAANLFYLHRASDIEQLAGFIELGYDLTDRLNITAGVRVSDIDRANVTVNDGLLFQAAVSGDVSEQSTTPKVNVSYELADDALVYFQAAQGYRIGGVNPGLPPCDPLAGCTIDVGPTYGSDSLWNYEVGTKFRAFDDALTVAAAIFYIDWKDIQLNVSRGDGFDGFLNAGDATSKGAELETSFIANEHLTLGGQVTYTDASLDDVPASIAAFALPGQRVPVTPKWSSAMNFELSAPVFGNGNAYLRGDLQYVGGRQSSLGPASSDLESYVLLGLRAGLEHGPYSVAIFVDNLTDERTELDRTTVFGLRGGAPLTLERTTINRPRTVGVTIGREF</sequence>
<dbReference type="GO" id="GO:0006826">
    <property type="term" value="P:iron ion transport"/>
    <property type="evidence" value="ECO:0007669"/>
    <property type="project" value="UniProtKB-KW"/>
</dbReference>
<dbReference type="OrthoDB" id="9760333at2"/>
<dbReference type="GO" id="GO:0009279">
    <property type="term" value="C:cell outer membrane"/>
    <property type="evidence" value="ECO:0007669"/>
    <property type="project" value="UniProtKB-SubCell"/>
</dbReference>
<keyword evidence="9 11" id="KW-0472">Membrane</keyword>
<dbReference type="InterPro" id="IPR012910">
    <property type="entry name" value="Plug_dom"/>
</dbReference>
<accession>A0A2S7K1I8</accession>
<keyword evidence="7" id="KW-0406">Ion transport</keyword>
<feature type="signal peptide" evidence="13">
    <location>
        <begin position="1"/>
        <end position="27"/>
    </location>
</feature>
<evidence type="ECO:0000256" key="12">
    <source>
        <dbReference type="RuleBase" id="RU003357"/>
    </source>
</evidence>
<evidence type="ECO:0000256" key="3">
    <source>
        <dbReference type="ARBA" id="ARBA00022452"/>
    </source>
</evidence>
<keyword evidence="2 11" id="KW-0813">Transport</keyword>
<dbReference type="Gene3D" id="3.55.50.30">
    <property type="match status" value="1"/>
</dbReference>
<dbReference type="EMBL" id="PJCH01000015">
    <property type="protein sequence ID" value="PQA86374.1"/>
    <property type="molecule type" value="Genomic_DNA"/>
</dbReference>
<keyword evidence="5 11" id="KW-0812">Transmembrane</keyword>
<dbReference type="InterPro" id="IPR036942">
    <property type="entry name" value="Beta-barrel_TonB_sf"/>
</dbReference>
<dbReference type="Pfam" id="PF00593">
    <property type="entry name" value="TonB_dep_Rec_b-barrel"/>
    <property type="match status" value="1"/>
</dbReference>
<evidence type="ECO:0000313" key="16">
    <source>
        <dbReference type="EMBL" id="PQA86374.1"/>
    </source>
</evidence>
<keyword evidence="10 11" id="KW-0998">Cell outer membrane</keyword>
<evidence type="ECO:0000259" key="15">
    <source>
        <dbReference type="Pfam" id="PF07715"/>
    </source>
</evidence>
<evidence type="ECO:0000256" key="4">
    <source>
        <dbReference type="ARBA" id="ARBA00022496"/>
    </source>
</evidence>
<dbReference type="InterPro" id="IPR000531">
    <property type="entry name" value="Beta-barrel_TonB"/>
</dbReference>
<dbReference type="PANTHER" id="PTHR32552:SF81">
    <property type="entry name" value="TONB-DEPENDENT OUTER MEMBRANE RECEPTOR"/>
    <property type="match status" value="1"/>
</dbReference>
<dbReference type="InterPro" id="IPR039426">
    <property type="entry name" value="TonB-dep_rcpt-like"/>
</dbReference>
<dbReference type="SUPFAM" id="SSF56935">
    <property type="entry name" value="Porins"/>
    <property type="match status" value="1"/>
</dbReference>
<proteinExistence type="inferred from homology"/>
<evidence type="ECO:0000256" key="1">
    <source>
        <dbReference type="ARBA" id="ARBA00004571"/>
    </source>
</evidence>
<protein>
    <recommendedName>
        <fullName evidence="18">TonB-dependent receptor</fullName>
    </recommendedName>
</protein>
<dbReference type="AlphaFoldDB" id="A0A2S7K1I8"/>
<evidence type="ECO:0000256" key="8">
    <source>
        <dbReference type="ARBA" id="ARBA00023077"/>
    </source>
</evidence>
<dbReference type="PANTHER" id="PTHR32552">
    <property type="entry name" value="FERRICHROME IRON RECEPTOR-RELATED"/>
    <property type="match status" value="1"/>
</dbReference>
<name>A0A2S7K1I8_9PROT</name>
<evidence type="ECO:0000256" key="13">
    <source>
        <dbReference type="SAM" id="SignalP"/>
    </source>
</evidence>
<evidence type="ECO:0000259" key="14">
    <source>
        <dbReference type="Pfam" id="PF00593"/>
    </source>
</evidence>
<comment type="caution">
    <text evidence="16">The sequence shown here is derived from an EMBL/GenBank/DDBJ whole genome shotgun (WGS) entry which is preliminary data.</text>
</comment>
<gene>
    <name evidence="16" type="ORF">CW354_18765</name>
</gene>
<evidence type="ECO:0008006" key="18">
    <source>
        <dbReference type="Google" id="ProtNLM"/>
    </source>
</evidence>
<keyword evidence="8 12" id="KW-0798">TonB box</keyword>
<organism evidence="16 17">
    <name type="scientific">Hyphococcus luteus</name>
    <dbReference type="NCBI Taxonomy" id="2058213"/>
    <lineage>
        <taxon>Bacteria</taxon>
        <taxon>Pseudomonadati</taxon>
        <taxon>Pseudomonadota</taxon>
        <taxon>Alphaproteobacteria</taxon>
        <taxon>Parvularculales</taxon>
        <taxon>Parvularculaceae</taxon>
        <taxon>Hyphococcus</taxon>
    </lineage>
</organism>
<dbReference type="PROSITE" id="PS52016">
    <property type="entry name" value="TONB_DEPENDENT_REC_3"/>
    <property type="match status" value="1"/>
</dbReference>
<evidence type="ECO:0000256" key="5">
    <source>
        <dbReference type="ARBA" id="ARBA00022692"/>
    </source>
</evidence>
<feature type="domain" description="TonB-dependent receptor-like beta-barrel" evidence="14">
    <location>
        <begin position="409"/>
        <end position="805"/>
    </location>
</feature>
<feature type="domain" description="TonB-dependent receptor plug" evidence="15">
    <location>
        <begin position="170"/>
        <end position="279"/>
    </location>
</feature>
<evidence type="ECO:0000256" key="9">
    <source>
        <dbReference type="ARBA" id="ARBA00023136"/>
    </source>
</evidence>
<keyword evidence="4" id="KW-0410">Iron transport</keyword>
<keyword evidence="3 11" id="KW-1134">Transmembrane beta strand</keyword>
<comment type="similarity">
    <text evidence="11 12">Belongs to the TonB-dependent receptor family.</text>
</comment>
<evidence type="ECO:0000256" key="11">
    <source>
        <dbReference type="PROSITE-ProRule" id="PRU01360"/>
    </source>
</evidence>
<reference evidence="16 17" key="1">
    <citation type="submission" date="2017-12" db="EMBL/GenBank/DDBJ databases">
        <authorList>
            <person name="Hurst M.R.H."/>
        </authorList>
    </citation>
    <scope>NUCLEOTIDE SEQUENCE [LARGE SCALE GENOMIC DNA]</scope>
    <source>
        <strain evidence="16 17">SY-3-19</strain>
    </source>
</reference>